<reference evidence="2 3" key="1">
    <citation type="submission" date="2018-10" db="EMBL/GenBank/DDBJ databases">
        <title>Draft genome sequence of Bacillus salarius IM0101, isolated from a hypersaline soil in Inner Mongolia, China.</title>
        <authorList>
            <person name="Yamprayoonswat W."/>
            <person name="Boonvisut S."/>
            <person name="Jumpathong W."/>
            <person name="Sittihan S."/>
            <person name="Ruangsuj P."/>
            <person name="Wanthongcharoen S."/>
            <person name="Thongpramul N."/>
            <person name="Pimmason S."/>
            <person name="Yu B."/>
            <person name="Yasawong M."/>
        </authorList>
    </citation>
    <scope>NUCLEOTIDE SEQUENCE [LARGE SCALE GENOMIC DNA]</scope>
    <source>
        <strain evidence="2 3">IM0101</strain>
    </source>
</reference>
<feature type="transmembrane region" description="Helical" evidence="1">
    <location>
        <begin position="12"/>
        <end position="33"/>
    </location>
</feature>
<keyword evidence="1" id="KW-0812">Transmembrane</keyword>
<sequence length="62" mass="6887">MSEQKDTKKLKIGFHISITLFALGIIISSISGYGEMERATMYLILGVLIGGSSLFQFFKTVR</sequence>
<accession>A0A428NA13</accession>
<dbReference type="AlphaFoldDB" id="A0A428NA13"/>
<feature type="transmembrane region" description="Helical" evidence="1">
    <location>
        <begin position="39"/>
        <end position="58"/>
    </location>
</feature>
<gene>
    <name evidence="2" type="ORF">D7Z54_01190</name>
</gene>
<dbReference type="RefSeq" id="WP_125553632.1">
    <property type="nucleotide sequence ID" value="NZ_RBVX01000001.1"/>
</dbReference>
<keyword evidence="3" id="KW-1185">Reference proteome</keyword>
<keyword evidence="1" id="KW-0472">Membrane</keyword>
<comment type="caution">
    <text evidence="2">The sequence shown here is derived from an EMBL/GenBank/DDBJ whole genome shotgun (WGS) entry which is preliminary data.</text>
</comment>
<dbReference type="Proteomes" id="UP000275076">
    <property type="component" value="Unassembled WGS sequence"/>
</dbReference>
<organism evidence="2 3">
    <name type="scientific">Salibacterium salarium</name>
    <dbReference type="NCBI Taxonomy" id="284579"/>
    <lineage>
        <taxon>Bacteria</taxon>
        <taxon>Bacillati</taxon>
        <taxon>Bacillota</taxon>
        <taxon>Bacilli</taxon>
        <taxon>Bacillales</taxon>
        <taxon>Bacillaceae</taxon>
    </lineage>
</organism>
<dbReference type="EMBL" id="RBVX01000001">
    <property type="protein sequence ID" value="RSL35218.1"/>
    <property type="molecule type" value="Genomic_DNA"/>
</dbReference>
<evidence type="ECO:0000313" key="2">
    <source>
        <dbReference type="EMBL" id="RSL35218.1"/>
    </source>
</evidence>
<proteinExistence type="predicted"/>
<evidence type="ECO:0000313" key="3">
    <source>
        <dbReference type="Proteomes" id="UP000275076"/>
    </source>
</evidence>
<evidence type="ECO:0000256" key="1">
    <source>
        <dbReference type="SAM" id="Phobius"/>
    </source>
</evidence>
<protein>
    <submittedName>
        <fullName evidence="2">Uncharacterized protein</fullName>
    </submittedName>
</protein>
<name>A0A428NA13_9BACI</name>
<keyword evidence="1" id="KW-1133">Transmembrane helix</keyword>